<gene>
    <name evidence="1" type="ORF">GCM10010389_55900</name>
</gene>
<name>A0A918RTD8_9ACTN</name>
<dbReference type="Pfam" id="PF15575">
    <property type="entry name" value="Imm49"/>
    <property type="match status" value="1"/>
</dbReference>
<evidence type="ECO:0000313" key="1">
    <source>
        <dbReference type="EMBL" id="GHA09530.1"/>
    </source>
</evidence>
<keyword evidence="2" id="KW-1185">Reference proteome</keyword>
<accession>A0A918RTD8</accession>
<reference evidence="1" key="1">
    <citation type="journal article" date="2014" name="Int. J. Syst. Evol. Microbiol.">
        <title>Complete genome sequence of Corynebacterium casei LMG S-19264T (=DSM 44701T), isolated from a smear-ripened cheese.</title>
        <authorList>
            <consortium name="US DOE Joint Genome Institute (JGI-PGF)"/>
            <person name="Walter F."/>
            <person name="Albersmeier A."/>
            <person name="Kalinowski J."/>
            <person name="Ruckert C."/>
        </authorList>
    </citation>
    <scope>NUCLEOTIDE SEQUENCE</scope>
    <source>
        <strain evidence="1">JCM 5016</strain>
    </source>
</reference>
<evidence type="ECO:0000313" key="2">
    <source>
        <dbReference type="Proteomes" id="UP000623010"/>
    </source>
</evidence>
<proteinExistence type="predicted"/>
<protein>
    <recommendedName>
        <fullName evidence="3">Immunity 49 family protein</fullName>
    </recommendedName>
</protein>
<dbReference type="EMBL" id="BMWH01000029">
    <property type="protein sequence ID" value="GHA09530.1"/>
    <property type="molecule type" value="Genomic_DNA"/>
</dbReference>
<evidence type="ECO:0008006" key="3">
    <source>
        <dbReference type="Google" id="ProtNLM"/>
    </source>
</evidence>
<comment type="caution">
    <text evidence="1">The sequence shown here is derived from an EMBL/GenBank/DDBJ whole genome shotgun (WGS) entry which is preliminary data.</text>
</comment>
<dbReference type="AlphaFoldDB" id="A0A918RTD8"/>
<sequence length="265" mass="28859">MLEENASRLVDGLEADSTDLGDALGTTLTLAKSHCLLDPEAARLPTWESWVTAMQVGSAVFAAAVTSEEHVGCRIADKDRMLRATGPQPYVNAGAWLAAFYLAVVCRERDRITALCRVPVSLLRESGSRYDEFQYAWIDTLQTYWLGGADLGAKLVAAVDGTDPAAAAVADPETAAKLLYPPMELFHRFVRQDHAGFNRALTDALQGHKGYWSEESRALQSTGLVALAPLAMTCFAYDAGFPIEVKSEYLPLALVERSWVGEFPT</sequence>
<dbReference type="InterPro" id="IPR029074">
    <property type="entry name" value="Imm49"/>
</dbReference>
<reference evidence="1" key="2">
    <citation type="submission" date="2020-09" db="EMBL/GenBank/DDBJ databases">
        <authorList>
            <person name="Sun Q."/>
            <person name="Ohkuma M."/>
        </authorList>
    </citation>
    <scope>NUCLEOTIDE SEQUENCE</scope>
    <source>
        <strain evidence="1">JCM 5016</strain>
    </source>
</reference>
<organism evidence="1 2">
    <name type="scientific">Streptomyces echinoruber</name>
    <dbReference type="NCBI Taxonomy" id="68898"/>
    <lineage>
        <taxon>Bacteria</taxon>
        <taxon>Bacillati</taxon>
        <taxon>Actinomycetota</taxon>
        <taxon>Actinomycetes</taxon>
        <taxon>Kitasatosporales</taxon>
        <taxon>Streptomycetaceae</taxon>
        <taxon>Streptomyces</taxon>
    </lineage>
</organism>
<dbReference type="RefSeq" id="WP_229880111.1">
    <property type="nucleotide sequence ID" value="NZ_BMWH01000029.1"/>
</dbReference>
<dbReference type="Proteomes" id="UP000623010">
    <property type="component" value="Unassembled WGS sequence"/>
</dbReference>